<comment type="caution">
    <text evidence="2">The sequence shown here is derived from an EMBL/GenBank/DDBJ whole genome shotgun (WGS) entry which is preliminary data.</text>
</comment>
<sequence>MGTQGTTTGANINTNNSPTNPNVQAPTAAGKSPTAAQAERNMGAGRAPNGVPIGSPGSGTSSEDQK</sequence>
<evidence type="ECO:0000313" key="2">
    <source>
        <dbReference type="EMBL" id="KRP92428.1"/>
    </source>
</evidence>
<dbReference type="AlphaFoldDB" id="A0A0R3C7P9"/>
<proteinExistence type="predicted"/>
<dbReference type="EMBL" id="LJYF01000031">
    <property type="protein sequence ID" value="KRP92428.1"/>
    <property type="molecule type" value="Genomic_DNA"/>
</dbReference>
<accession>A0A0R3C7P9</accession>
<feature type="compositionally biased region" description="Low complexity" evidence="1">
    <location>
        <begin position="1"/>
        <end position="22"/>
    </location>
</feature>
<reference evidence="2 3" key="1">
    <citation type="submission" date="2015-09" db="EMBL/GenBank/DDBJ databases">
        <title>Draft Genome Sequence of the Strain BR 3267 (Bradyrhizobium yuanmingense) recommended as inoculant for cowpea in Brazil.</title>
        <authorList>
            <person name="Simoes-Araujo J.L."/>
            <person name="Zilli J.E."/>
        </authorList>
    </citation>
    <scope>NUCLEOTIDE SEQUENCE [LARGE SCALE GENOMIC DNA]</scope>
    <source>
        <strain evidence="2 3">BR3267</strain>
    </source>
</reference>
<dbReference type="Proteomes" id="UP000051380">
    <property type="component" value="Unassembled WGS sequence"/>
</dbReference>
<organism evidence="2 3">
    <name type="scientific">Bradyrhizobium yuanmingense</name>
    <dbReference type="NCBI Taxonomy" id="108015"/>
    <lineage>
        <taxon>Bacteria</taxon>
        <taxon>Pseudomonadati</taxon>
        <taxon>Pseudomonadota</taxon>
        <taxon>Alphaproteobacteria</taxon>
        <taxon>Hyphomicrobiales</taxon>
        <taxon>Nitrobacteraceae</taxon>
        <taxon>Bradyrhizobium</taxon>
    </lineage>
</organism>
<name>A0A0R3C7P9_9BRAD</name>
<feature type="region of interest" description="Disordered" evidence="1">
    <location>
        <begin position="1"/>
        <end position="66"/>
    </location>
</feature>
<gene>
    <name evidence="2" type="ORF">AOQ72_30155</name>
</gene>
<evidence type="ECO:0000256" key="1">
    <source>
        <dbReference type="SAM" id="MobiDB-lite"/>
    </source>
</evidence>
<evidence type="ECO:0000313" key="3">
    <source>
        <dbReference type="Proteomes" id="UP000051380"/>
    </source>
</evidence>
<protein>
    <submittedName>
        <fullName evidence="2">Uncharacterized protein</fullName>
    </submittedName>
</protein>